<dbReference type="Proteomes" id="UP001589854">
    <property type="component" value="Unassembled WGS sequence"/>
</dbReference>
<keyword evidence="1" id="KW-0472">Membrane</keyword>
<dbReference type="RefSeq" id="WP_378935285.1">
    <property type="nucleotide sequence ID" value="NZ_JBHLVO010000012.1"/>
</dbReference>
<accession>A0ABV6GG91</accession>
<gene>
    <name evidence="2" type="ORF">ACFFIX_14795</name>
</gene>
<keyword evidence="1" id="KW-0812">Transmembrane</keyword>
<feature type="transmembrane region" description="Helical" evidence="1">
    <location>
        <begin position="7"/>
        <end position="25"/>
    </location>
</feature>
<feature type="transmembrane region" description="Helical" evidence="1">
    <location>
        <begin position="77"/>
        <end position="98"/>
    </location>
</feature>
<sequence>MTELVRIAALGILGSQGAYFVTIFLLGRLMIDWYEWGYFFNTNNWFLKIANGFTATFFGIAYWAGKRVDHHNWFLKRIYLMGYLFVYIIIAMIAYDILDYFLNVIDGFIYT</sequence>
<keyword evidence="1" id="KW-1133">Transmembrane helix</keyword>
<name>A0ABV6GG91_9BACI</name>
<keyword evidence="3" id="KW-1185">Reference proteome</keyword>
<protein>
    <submittedName>
        <fullName evidence="2">Uncharacterized protein</fullName>
    </submittedName>
</protein>
<reference evidence="2 3" key="1">
    <citation type="submission" date="2024-09" db="EMBL/GenBank/DDBJ databases">
        <authorList>
            <person name="Sun Q."/>
            <person name="Mori K."/>
        </authorList>
    </citation>
    <scope>NUCLEOTIDE SEQUENCE [LARGE SCALE GENOMIC DNA]</scope>
    <source>
        <strain evidence="2 3">CCM 7228</strain>
    </source>
</reference>
<organism evidence="2 3">
    <name type="scientific">Metabacillus herbersteinensis</name>
    <dbReference type="NCBI Taxonomy" id="283816"/>
    <lineage>
        <taxon>Bacteria</taxon>
        <taxon>Bacillati</taxon>
        <taxon>Bacillota</taxon>
        <taxon>Bacilli</taxon>
        <taxon>Bacillales</taxon>
        <taxon>Bacillaceae</taxon>
        <taxon>Metabacillus</taxon>
    </lineage>
</organism>
<comment type="caution">
    <text evidence="2">The sequence shown here is derived from an EMBL/GenBank/DDBJ whole genome shotgun (WGS) entry which is preliminary data.</text>
</comment>
<evidence type="ECO:0000256" key="1">
    <source>
        <dbReference type="SAM" id="Phobius"/>
    </source>
</evidence>
<proteinExistence type="predicted"/>
<evidence type="ECO:0000313" key="3">
    <source>
        <dbReference type="Proteomes" id="UP001589854"/>
    </source>
</evidence>
<evidence type="ECO:0000313" key="2">
    <source>
        <dbReference type="EMBL" id="MFC0272701.1"/>
    </source>
</evidence>
<dbReference type="EMBL" id="JBHLVO010000012">
    <property type="protein sequence ID" value="MFC0272701.1"/>
    <property type="molecule type" value="Genomic_DNA"/>
</dbReference>
<feature type="transmembrane region" description="Helical" evidence="1">
    <location>
        <begin position="45"/>
        <end position="65"/>
    </location>
</feature>